<accession>A0A915KN01</accession>
<dbReference type="AlphaFoldDB" id="A0A915KN01"/>
<organism evidence="1 2">
    <name type="scientific">Romanomermis culicivorax</name>
    <name type="common">Nematode worm</name>
    <dbReference type="NCBI Taxonomy" id="13658"/>
    <lineage>
        <taxon>Eukaryota</taxon>
        <taxon>Metazoa</taxon>
        <taxon>Ecdysozoa</taxon>
        <taxon>Nematoda</taxon>
        <taxon>Enoplea</taxon>
        <taxon>Dorylaimia</taxon>
        <taxon>Mermithida</taxon>
        <taxon>Mermithoidea</taxon>
        <taxon>Mermithidae</taxon>
        <taxon>Romanomermis</taxon>
    </lineage>
</organism>
<evidence type="ECO:0000313" key="1">
    <source>
        <dbReference type="Proteomes" id="UP000887565"/>
    </source>
</evidence>
<keyword evidence="1" id="KW-1185">Reference proteome</keyword>
<name>A0A915KN01_ROMCU</name>
<dbReference type="WBParaSite" id="nRc.2.0.1.t40222-RA">
    <property type="protein sequence ID" value="nRc.2.0.1.t40222-RA"/>
    <property type="gene ID" value="nRc.2.0.1.g40222"/>
</dbReference>
<reference evidence="2" key="1">
    <citation type="submission" date="2022-11" db="UniProtKB">
        <authorList>
            <consortium name="WormBaseParasite"/>
        </authorList>
    </citation>
    <scope>IDENTIFICATION</scope>
</reference>
<dbReference type="Proteomes" id="UP000887565">
    <property type="component" value="Unplaced"/>
</dbReference>
<proteinExistence type="predicted"/>
<protein>
    <submittedName>
        <fullName evidence="2">Uncharacterized protein</fullName>
    </submittedName>
</protein>
<sequence>MIDSADYVRKHYEQISELTGCSGSVASFADSLTGDGASFINEHSSESGAECRSQSSNLNIPVIRRQWSHFEDCCVN</sequence>
<evidence type="ECO:0000313" key="2">
    <source>
        <dbReference type="WBParaSite" id="nRc.2.0.1.t40222-RA"/>
    </source>
</evidence>